<gene>
    <name evidence="1" type="ORF">D3H35_09300</name>
</gene>
<proteinExistence type="predicted"/>
<reference evidence="1 2" key="1">
    <citation type="submission" date="2018-09" db="EMBL/GenBank/DDBJ databases">
        <title>Cohnella cavernae sp. nov., isolated from a karst cave.</title>
        <authorList>
            <person name="Zhu H."/>
        </authorList>
    </citation>
    <scope>NUCLEOTIDE SEQUENCE [LARGE SCALE GENOMIC DNA]</scope>
    <source>
        <strain evidence="1 2">K2E09-144</strain>
    </source>
</reference>
<protein>
    <submittedName>
        <fullName evidence="1">Uncharacterized protein</fullName>
    </submittedName>
</protein>
<dbReference type="AlphaFoldDB" id="A0A398CM65"/>
<comment type="caution">
    <text evidence="1">The sequence shown here is derived from an EMBL/GenBank/DDBJ whole genome shotgun (WGS) entry which is preliminary data.</text>
</comment>
<sequence>MDFHIGSSRVIKQIVRSINSFQEDRIKSFQGGHLVKKNETFVDLMKVDYLNEISILEQIFVLEERFNIRFFTFNWPEGFRYESSFFAYIVFDNSKTKHRYEQNYFTIKIEQDALNKERHRVFFIPGTSNREVTIPEAFEILNKKSDVASAPLLNRELLQLGELTIGDLEALGRNIVDDESAIELSGSPGQQKSINAYLQLLKIKHDFILLKRIEESGHAFIEGKLAFEAYYIPRLKVAYREIEKNELTIRIINSDTKTIRIVHYHREYSLQQLFQFANLKTEVEDEFELLLTFSVYDLNVIALLAENVYESEKR</sequence>
<evidence type="ECO:0000313" key="1">
    <source>
        <dbReference type="EMBL" id="RIE03743.1"/>
    </source>
</evidence>
<name>A0A398CM65_9BACL</name>
<organism evidence="1 2">
    <name type="scientific">Cohnella faecalis</name>
    <dbReference type="NCBI Taxonomy" id="2315694"/>
    <lineage>
        <taxon>Bacteria</taxon>
        <taxon>Bacillati</taxon>
        <taxon>Bacillota</taxon>
        <taxon>Bacilli</taxon>
        <taxon>Bacillales</taxon>
        <taxon>Paenibacillaceae</taxon>
        <taxon>Cohnella</taxon>
    </lineage>
</organism>
<evidence type="ECO:0000313" key="2">
    <source>
        <dbReference type="Proteomes" id="UP000266340"/>
    </source>
</evidence>
<dbReference type="EMBL" id="QXJM01000030">
    <property type="protein sequence ID" value="RIE03743.1"/>
    <property type="molecule type" value="Genomic_DNA"/>
</dbReference>
<dbReference type="RefSeq" id="WP_119148815.1">
    <property type="nucleotide sequence ID" value="NZ_JBHSOV010000021.1"/>
</dbReference>
<dbReference type="Proteomes" id="UP000266340">
    <property type="component" value="Unassembled WGS sequence"/>
</dbReference>
<accession>A0A398CM65</accession>
<keyword evidence="2" id="KW-1185">Reference proteome</keyword>